<dbReference type="Gene3D" id="3.30.60.190">
    <property type="match status" value="1"/>
</dbReference>
<reference evidence="3 4" key="1">
    <citation type="journal article" date="2018" name="Sci. Rep.">
        <title>Genomic signatures of local adaptation to the degree of environmental predictability in rotifers.</title>
        <authorList>
            <person name="Franch-Gras L."/>
            <person name="Hahn C."/>
            <person name="Garcia-Roger E.M."/>
            <person name="Carmona M.J."/>
            <person name="Serra M."/>
            <person name="Gomez A."/>
        </authorList>
    </citation>
    <scope>NUCLEOTIDE SEQUENCE [LARGE SCALE GENOMIC DNA]</scope>
    <source>
        <strain evidence="3">HYR1</strain>
    </source>
</reference>
<dbReference type="InterPro" id="IPR007529">
    <property type="entry name" value="Znf_HIT"/>
</dbReference>
<dbReference type="InterPro" id="IPR039646">
    <property type="entry name" value="ZNHIT2"/>
</dbReference>
<dbReference type="CDD" id="cd23024">
    <property type="entry name" value="zf-HIT_ZNHIT2-3"/>
    <property type="match status" value="1"/>
</dbReference>
<keyword evidence="4" id="KW-1185">Reference proteome</keyword>
<name>A0A3M7SME2_BRAPC</name>
<feature type="domain" description="HIT-type" evidence="2">
    <location>
        <begin position="5"/>
        <end position="39"/>
    </location>
</feature>
<evidence type="ECO:0000313" key="3">
    <source>
        <dbReference type="EMBL" id="RNA36896.1"/>
    </source>
</evidence>
<keyword evidence="1" id="KW-0862">Zinc</keyword>
<keyword evidence="1" id="KW-0863">Zinc-finger</keyword>
<evidence type="ECO:0000259" key="2">
    <source>
        <dbReference type="PROSITE" id="PS51083"/>
    </source>
</evidence>
<protein>
    <submittedName>
        <fullName evidence="3">Zinc finger HIT domain-containing 2-like</fullName>
    </submittedName>
</protein>
<dbReference type="PANTHER" id="PTHR15555">
    <property type="entry name" value="ZINC FINGER HIT DOMAIN CONTAINING PROTEIN 2 PROTEIN FON -RELATED"/>
    <property type="match status" value="1"/>
</dbReference>
<proteinExistence type="predicted"/>
<accession>A0A3M7SME2</accession>
<dbReference type="SUPFAM" id="SSF144232">
    <property type="entry name" value="HIT/MYND zinc finger-like"/>
    <property type="match status" value="1"/>
</dbReference>
<dbReference type="PROSITE" id="PS51083">
    <property type="entry name" value="ZF_HIT"/>
    <property type="match status" value="1"/>
</dbReference>
<dbReference type="STRING" id="10195.A0A3M7SME2"/>
<keyword evidence="1" id="KW-0479">Metal-binding</keyword>
<evidence type="ECO:0000313" key="4">
    <source>
        <dbReference type="Proteomes" id="UP000276133"/>
    </source>
</evidence>
<evidence type="ECO:0000256" key="1">
    <source>
        <dbReference type="PROSITE-ProRule" id="PRU00453"/>
    </source>
</evidence>
<dbReference type="Pfam" id="PF04438">
    <property type="entry name" value="zf-HIT"/>
    <property type="match status" value="1"/>
</dbReference>
<organism evidence="3 4">
    <name type="scientific">Brachionus plicatilis</name>
    <name type="common">Marine rotifer</name>
    <name type="synonym">Brachionus muelleri</name>
    <dbReference type="NCBI Taxonomy" id="10195"/>
    <lineage>
        <taxon>Eukaryota</taxon>
        <taxon>Metazoa</taxon>
        <taxon>Spiralia</taxon>
        <taxon>Gnathifera</taxon>
        <taxon>Rotifera</taxon>
        <taxon>Eurotatoria</taxon>
        <taxon>Monogononta</taxon>
        <taxon>Pseudotrocha</taxon>
        <taxon>Ploima</taxon>
        <taxon>Brachionidae</taxon>
        <taxon>Brachionus</taxon>
    </lineage>
</organism>
<comment type="caution">
    <text evidence="3">The sequence shown here is derived from an EMBL/GenBank/DDBJ whole genome shotgun (WGS) entry which is preliminary data.</text>
</comment>
<dbReference type="AlphaFoldDB" id="A0A3M7SME2"/>
<sequence>MSKNCGICGNEPAAYLCPRCNLPYCSSACYKNLEKHADCSESFYQEQVLAELKNMNLNDQESRAKIVDILKKEAKKMAENEDILDEENQNEEIVSSPKEDDLVKQYLSEILSWKAWWKSDEFSSTCLISEIGSENQTNPVYLSPKLLENSRAISVLKSSPFLYNEILKNIFIYQICLYTYQLTLEDFVPGKNNEKIDLVFVQEVCNSYLEIEQLLNKLVAKGLGVKQQFEAMITVLTGEESYFLKPYINTEFLLNLIEEMEFVQQRPKIKLKIISHLYDLFSLCAKIKGFKYEKVSKCATNVFHLNKKKTLREIKNDSTRVKIIKLEAKDEKNELQNELKFSHPEYKLFLKKMEYYFKWLQENMNSNKCDQVNKDLNLVKQKFQAEIEQFDKQKCLIDKNLDKFRPKTKLIEEI</sequence>
<dbReference type="GO" id="GO:0008270">
    <property type="term" value="F:zinc ion binding"/>
    <property type="evidence" value="ECO:0007669"/>
    <property type="project" value="UniProtKB-UniRule"/>
</dbReference>
<dbReference type="Proteomes" id="UP000276133">
    <property type="component" value="Unassembled WGS sequence"/>
</dbReference>
<dbReference type="PANTHER" id="PTHR15555:SF0">
    <property type="entry name" value="ZINC FINGER HIT DOMAIN-CONTAINING PROTEIN 2"/>
    <property type="match status" value="1"/>
</dbReference>
<dbReference type="OrthoDB" id="5994at2759"/>
<gene>
    <name evidence="3" type="ORF">BpHYR1_051428</name>
</gene>
<dbReference type="EMBL" id="REGN01001114">
    <property type="protein sequence ID" value="RNA36896.1"/>
    <property type="molecule type" value="Genomic_DNA"/>
</dbReference>